<dbReference type="AlphaFoldDB" id="A0A0N4TPN0"/>
<feature type="region of interest" description="Disordered" evidence="2">
    <location>
        <begin position="1"/>
        <end position="37"/>
    </location>
</feature>
<proteinExistence type="inferred from homology"/>
<feature type="compositionally biased region" description="Acidic residues" evidence="2">
    <location>
        <begin position="18"/>
        <end position="27"/>
    </location>
</feature>
<reference evidence="3 4" key="2">
    <citation type="submission" date="2018-11" db="EMBL/GenBank/DDBJ databases">
        <authorList>
            <consortium name="Pathogen Informatics"/>
        </authorList>
    </citation>
    <scope>NUCLEOTIDE SEQUENCE [LARGE SCALE GENOMIC DNA]</scope>
</reference>
<evidence type="ECO:0000313" key="5">
    <source>
        <dbReference type="WBParaSite" id="BPAG_0001051401-mRNA-1"/>
    </source>
</evidence>
<gene>
    <name evidence="3" type="ORF">BPAG_LOCUS10476</name>
</gene>
<name>A0A0N4TPN0_BRUPA</name>
<dbReference type="Proteomes" id="UP000278627">
    <property type="component" value="Unassembled WGS sequence"/>
</dbReference>
<keyword evidence="4" id="KW-1185">Reference proteome</keyword>
<dbReference type="PANTHER" id="PTHR13618">
    <property type="entry name" value="LEUCINE ZIPPER CONTAINING TRANSCRIPTION FACTOR LZF1"/>
    <property type="match status" value="1"/>
</dbReference>
<comment type="similarity">
    <text evidence="1">Belongs to the rogdi family.</text>
</comment>
<dbReference type="EMBL" id="UZAD01013188">
    <property type="protein sequence ID" value="VDN91662.1"/>
    <property type="molecule type" value="Genomic_DNA"/>
</dbReference>
<evidence type="ECO:0000313" key="4">
    <source>
        <dbReference type="Proteomes" id="UP000278627"/>
    </source>
</evidence>
<dbReference type="Pfam" id="PF10259">
    <property type="entry name" value="Rogdi_lz"/>
    <property type="match status" value="1"/>
</dbReference>
<dbReference type="WBParaSite" id="BPAG_0001051401-mRNA-1">
    <property type="protein sequence ID" value="BPAG_0001051401-mRNA-1"/>
    <property type="gene ID" value="BPAG_0001051401"/>
</dbReference>
<dbReference type="PANTHER" id="PTHR13618:SF1">
    <property type="entry name" value="PROTEIN ROGDI HOMOLOG"/>
    <property type="match status" value="1"/>
</dbReference>
<evidence type="ECO:0000256" key="2">
    <source>
        <dbReference type="SAM" id="MobiDB-lite"/>
    </source>
</evidence>
<protein>
    <submittedName>
        <fullName evidence="5">DZF domain-containing protein</fullName>
    </submittedName>
</protein>
<accession>A0A0N4TPN0</accession>
<organism evidence="5">
    <name type="scientific">Brugia pahangi</name>
    <name type="common">Filarial nematode worm</name>
    <dbReference type="NCBI Taxonomy" id="6280"/>
    <lineage>
        <taxon>Eukaryota</taxon>
        <taxon>Metazoa</taxon>
        <taxon>Ecdysozoa</taxon>
        <taxon>Nematoda</taxon>
        <taxon>Chromadorea</taxon>
        <taxon>Rhabditida</taxon>
        <taxon>Spirurina</taxon>
        <taxon>Spiruromorpha</taxon>
        <taxon>Filarioidea</taxon>
        <taxon>Onchocercidae</taxon>
        <taxon>Brugia</taxon>
    </lineage>
</organism>
<dbReference type="GO" id="GO:0043291">
    <property type="term" value="C:RAVE complex"/>
    <property type="evidence" value="ECO:0007669"/>
    <property type="project" value="TreeGrafter"/>
</dbReference>
<dbReference type="STRING" id="6280.A0A0N4TPN0"/>
<dbReference type="InterPro" id="IPR028241">
    <property type="entry name" value="RAVE2/Rogdi"/>
</dbReference>
<sequence>MSEAGVVTETVHRQVAQGDDDDDGDGNDDIHRSSPESRRRRALLIQRGLLAEQHWFQNLEIVEIFMKLENILRAICKRMNLSTKVDSSVKLEIENPTTEKVSLVQRTGAEMFKCSVMLLGESVIQTEVIIKHPKMPGGVYRGVAQPDVQWKLQQMQDADNYYVQALSMLIQKLKWIRHVPPDDISKMSSIATTVIAKITNLIGQARLTLCMPGKRTLLELCNTAITRCFNPPLPPDLVFSYYISANRLVCAAYQVTPKTNGAQGLTVTVADCLLSQLVDVLYLTDRALNVAQQFNCNMCMLKEQINTYNHICF</sequence>
<feature type="compositionally biased region" description="Basic and acidic residues" evidence="2">
    <location>
        <begin position="28"/>
        <end position="37"/>
    </location>
</feature>
<evidence type="ECO:0000313" key="3">
    <source>
        <dbReference type="EMBL" id="VDN91662.1"/>
    </source>
</evidence>
<reference evidence="5" key="1">
    <citation type="submission" date="2017-02" db="UniProtKB">
        <authorList>
            <consortium name="WormBaseParasite"/>
        </authorList>
    </citation>
    <scope>IDENTIFICATION</scope>
</reference>
<evidence type="ECO:0000256" key="1">
    <source>
        <dbReference type="ARBA" id="ARBA00005535"/>
    </source>
</evidence>